<keyword evidence="1" id="KW-0472">Membrane</keyword>
<proteinExistence type="predicted"/>
<keyword evidence="1" id="KW-1133">Transmembrane helix</keyword>
<dbReference type="EMBL" id="LN714500">
    <property type="protein sequence ID" value="CEL76593.1"/>
    <property type="molecule type" value="Genomic_DNA"/>
</dbReference>
<evidence type="ECO:0008006" key="3">
    <source>
        <dbReference type="Google" id="ProtNLM"/>
    </source>
</evidence>
<keyword evidence="1" id="KW-0812">Transmembrane</keyword>
<dbReference type="AlphaFoldDB" id="A0A0F7V8Z1"/>
<name>A0A0F7V8Z1_TOXGV</name>
<sequence>MEAPLDNASVKKKPAEPVADRFSYPLVIGSAIIGVVAALFSFCIGLYVTYVCWTDLNGGKRMGAALNVNQVPPHPVAETCTLGGHLSVVNQIVISPRKPSKTWSSQILQRRKLFPILYLHYIKAVRISARNTLVLKNAVCRL</sequence>
<feature type="transmembrane region" description="Helical" evidence="1">
    <location>
        <begin position="26"/>
        <end position="53"/>
    </location>
</feature>
<protein>
    <recommendedName>
        <fullName evidence="3">Transmembrane protein</fullName>
    </recommendedName>
</protein>
<evidence type="ECO:0000313" key="2">
    <source>
        <dbReference type="EMBL" id="CEL76593.1"/>
    </source>
</evidence>
<gene>
    <name evidence="2" type="ORF">BN1205_066160</name>
</gene>
<accession>A0A0F7V8Z1</accession>
<evidence type="ECO:0000256" key="1">
    <source>
        <dbReference type="SAM" id="Phobius"/>
    </source>
</evidence>
<organism evidence="2">
    <name type="scientific">Toxoplasma gondii (strain ATCC 50861 / VEG)</name>
    <dbReference type="NCBI Taxonomy" id="432359"/>
    <lineage>
        <taxon>Eukaryota</taxon>
        <taxon>Sar</taxon>
        <taxon>Alveolata</taxon>
        <taxon>Apicomplexa</taxon>
        <taxon>Conoidasida</taxon>
        <taxon>Coccidia</taxon>
        <taxon>Eucoccidiorida</taxon>
        <taxon>Eimeriorina</taxon>
        <taxon>Sarcocystidae</taxon>
        <taxon>Toxoplasma</taxon>
    </lineage>
</organism>
<reference evidence="2" key="1">
    <citation type="journal article" date="2015" name="PLoS ONE">
        <title>Comprehensive Evaluation of Toxoplasma gondii VEG and Neospora caninum LIV Genomes with Tachyzoite Stage Transcriptome and Proteome Defines Novel Transcript Features.</title>
        <authorList>
            <person name="Ramaprasad A."/>
            <person name="Mourier T."/>
            <person name="Naeem R."/>
            <person name="Malas T.B."/>
            <person name="Moussa E."/>
            <person name="Panigrahi A."/>
            <person name="Vermont S.J."/>
            <person name="Otto T.D."/>
            <person name="Wastling J."/>
            <person name="Pain A."/>
        </authorList>
    </citation>
    <scope>NUCLEOTIDE SEQUENCE</scope>
    <source>
        <strain evidence="2">VEG</strain>
    </source>
</reference>